<dbReference type="AlphaFoldDB" id="A0A2S5SYF2"/>
<dbReference type="OrthoDB" id="5297272at2"/>
<feature type="chain" id="PRO_5015423291" evidence="2">
    <location>
        <begin position="25"/>
        <end position="168"/>
    </location>
</feature>
<evidence type="ECO:0000313" key="3">
    <source>
        <dbReference type="EMBL" id="PPE67771.1"/>
    </source>
</evidence>
<comment type="caution">
    <text evidence="3">The sequence shown here is derived from an EMBL/GenBank/DDBJ whole genome shotgun (WGS) entry which is preliminary data.</text>
</comment>
<evidence type="ECO:0000256" key="2">
    <source>
        <dbReference type="SAM" id="SignalP"/>
    </source>
</evidence>
<name>A0A2S5SYF2_9BURK</name>
<feature type="region of interest" description="Disordered" evidence="1">
    <location>
        <begin position="28"/>
        <end position="49"/>
    </location>
</feature>
<gene>
    <name evidence="3" type="ORF">C1704_02595</name>
</gene>
<keyword evidence="2" id="KW-0732">Signal</keyword>
<feature type="signal peptide" evidence="2">
    <location>
        <begin position="1"/>
        <end position="24"/>
    </location>
</feature>
<reference evidence="3 4" key="1">
    <citation type="submission" date="2018-02" db="EMBL/GenBank/DDBJ databases">
        <title>Reclassifiation of [Polyangium] brachysporum DSM 7029 as Guopingzhaonella breviflexa gen. nov., sp. nov., a member of the family Comamonadaceae.</title>
        <authorList>
            <person name="Tang B."/>
        </authorList>
    </citation>
    <scope>NUCLEOTIDE SEQUENCE [LARGE SCALE GENOMIC DNA]</scope>
    <source>
        <strain evidence="3 4">BCRC 80649</strain>
    </source>
</reference>
<dbReference type="Proteomes" id="UP000238605">
    <property type="component" value="Unassembled WGS sequence"/>
</dbReference>
<accession>A0A2S5SYF2</accession>
<dbReference type="RefSeq" id="WP_104300705.1">
    <property type="nucleotide sequence ID" value="NZ_PSNX01000002.1"/>
</dbReference>
<sequence length="168" mass="17901">MSFQRFAISLVGALTLAASGAVLAQQQQPAPAKKTAQAPRPPAATAPAAPMKLAAASPEQLEAATRVYVGRSDCEFGQHVTVTPHPEHPGYFNITLAGKTWVVKPMVSSTGALRMEDVRGQALYLQIADKSMLMNTALGYRVADNCVHPKHREAMATHKRESIGIAAN</sequence>
<evidence type="ECO:0000313" key="4">
    <source>
        <dbReference type="Proteomes" id="UP000238605"/>
    </source>
</evidence>
<evidence type="ECO:0000256" key="1">
    <source>
        <dbReference type="SAM" id="MobiDB-lite"/>
    </source>
</evidence>
<keyword evidence="4" id="KW-1185">Reference proteome</keyword>
<proteinExistence type="predicted"/>
<organism evidence="3 4">
    <name type="scientific">Caldimonas caldifontis</name>
    <dbReference type="NCBI Taxonomy" id="1452508"/>
    <lineage>
        <taxon>Bacteria</taxon>
        <taxon>Pseudomonadati</taxon>
        <taxon>Pseudomonadota</taxon>
        <taxon>Betaproteobacteria</taxon>
        <taxon>Burkholderiales</taxon>
        <taxon>Sphaerotilaceae</taxon>
        <taxon>Caldimonas</taxon>
    </lineage>
</organism>
<protein>
    <submittedName>
        <fullName evidence="3">Uncharacterized protein</fullName>
    </submittedName>
</protein>
<feature type="compositionally biased region" description="Low complexity" evidence="1">
    <location>
        <begin position="28"/>
        <end position="38"/>
    </location>
</feature>
<dbReference type="EMBL" id="PSNX01000002">
    <property type="protein sequence ID" value="PPE67771.1"/>
    <property type="molecule type" value="Genomic_DNA"/>
</dbReference>